<dbReference type="InterPro" id="IPR005821">
    <property type="entry name" value="Ion_trans_dom"/>
</dbReference>
<evidence type="ECO:0000256" key="7">
    <source>
        <dbReference type="ARBA" id="ARBA00023136"/>
    </source>
</evidence>
<feature type="transmembrane region" description="Helical" evidence="10">
    <location>
        <begin position="491"/>
        <end position="512"/>
    </location>
</feature>
<keyword evidence="8" id="KW-0804">Transcription</keyword>
<dbReference type="InterPro" id="IPR009668">
    <property type="entry name" value="RNA_pol-assoc_fac_A49-like"/>
</dbReference>
<dbReference type="GO" id="GO:0003677">
    <property type="term" value="F:DNA binding"/>
    <property type="evidence" value="ECO:0007669"/>
    <property type="project" value="InterPro"/>
</dbReference>
<dbReference type="Pfam" id="PF06870">
    <property type="entry name" value="RNA_pol_I_A49"/>
    <property type="match status" value="1"/>
</dbReference>
<comment type="subcellular location">
    <subcellularLocation>
        <location evidence="1">Membrane</location>
        <topology evidence="1">Multi-pass membrane protein</topology>
    </subcellularLocation>
    <subcellularLocation>
        <location evidence="2">Nucleus</location>
        <location evidence="2">Nucleolus</location>
    </subcellularLocation>
</comment>
<organism evidence="12 13">
    <name type="scientific">Aphanomyces astaci</name>
    <name type="common">Crayfish plague agent</name>
    <dbReference type="NCBI Taxonomy" id="112090"/>
    <lineage>
        <taxon>Eukaryota</taxon>
        <taxon>Sar</taxon>
        <taxon>Stramenopiles</taxon>
        <taxon>Oomycota</taxon>
        <taxon>Saprolegniomycetes</taxon>
        <taxon>Saprolegniales</taxon>
        <taxon>Verrucalvaceae</taxon>
        <taxon>Aphanomyces</taxon>
    </lineage>
</organism>
<evidence type="ECO:0000256" key="4">
    <source>
        <dbReference type="ARBA" id="ARBA00022478"/>
    </source>
</evidence>
<keyword evidence="6 10" id="KW-1133">Transmembrane helix</keyword>
<keyword evidence="7 10" id="KW-0472">Membrane</keyword>
<dbReference type="Gene3D" id="1.10.287.70">
    <property type="match status" value="1"/>
</dbReference>
<feature type="domain" description="Ion transport" evidence="11">
    <location>
        <begin position="492"/>
        <end position="719"/>
    </location>
</feature>
<gene>
    <name evidence="12" type="ORF">DYB37_000521</name>
</gene>
<evidence type="ECO:0000256" key="8">
    <source>
        <dbReference type="ARBA" id="ARBA00023163"/>
    </source>
</evidence>
<protein>
    <recommendedName>
        <fullName evidence="11">Ion transport domain-containing protein</fullName>
    </recommendedName>
</protein>
<dbReference type="EMBL" id="QUTH01003146">
    <property type="protein sequence ID" value="RHZ21375.1"/>
    <property type="molecule type" value="Genomic_DNA"/>
</dbReference>
<dbReference type="PANTHER" id="PTHR45638:SF11">
    <property type="entry name" value="CYCLIC NUCLEOTIDE-GATED CATION CHANNEL SUBUNIT A"/>
    <property type="match status" value="1"/>
</dbReference>
<evidence type="ECO:0000259" key="11">
    <source>
        <dbReference type="Pfam" id="PF00520"/>
    </source>
</evidence>
<evidence type="ECO:0000256" key="9">
    <source>
        <dbReference type="ARBA" id="ARBA00023242"/>
    </source>
</evidence>
<dbReference type="AlphaFoldDB" id="A0A3R6XGP6"/>
<dbReference type="GO" id="GO:0044877">
    <property type="term" value="F:protein-containing complex binding"/>
    <property type="evidence" value="ECO:0007669"/>
    <property type="project" value="TreeGrafter"/>
</dbReference>
<evidence type="ECO:0000313" key="13">
    <source>
        <dbReference type="Proteomes" id="UP000285430"/>
    </source>
</evidence>
<comment type="caution">
    <text evidence="12">The sequence shown here is derived from an EMBL/GenBank/DDBJ whole genome shotgun (WGS) entry which is preliminary data.</text>
</comment>
<accession>A0A3R6XGP6</accession>
<dbReference type="GO" id="GO:0000428">
    <property type="term" value="C:DNA-directed RNA polymerase complex"/>
    <property type="evidence" value="ECO:0007669"/>
    <property type="project" value="UniProtKB-KW"/>
</dbReference>
<dbReference type="GO" id="GO:0016020">
    <property type="term" value="C:membrane"/>
    <property type="evidence" value="ECO:0007669"/>
    <property type="project" value="UniProtKB-SubCell"/>
</dbReference>
<evidence type="ECO:0000256" key="10">
    <source>
        <dbReference type="SAM" id="Phobius"/>
    </source>
</evidence>
<dbReference type="InterPro" id="IPR050866">
    <property type="entry name" value="CNG_cation_channel"/>
</dbReference>
<dbReference type="Pfam" id="PF00520">
    <property type="entry name" value="Ion_trans"/>
    <property type="match status" value="1"/>
</dbReference>
<keyword evidence="5 10" id="KW-0812">Transmembrane</keyword>
<comment type="similarity">
    <text evidence="3">Belongs to the eukaryotic RPA49/POLR1E RNA polymerase subunit family.</text>
</comment>
<feature type="transmembrane region" description="Helical" evidence="10">
    <location>
        <begin position="700"/>
        <end position="723"/>
    </location>
</feature>
<evidence type="ECO:0000256" key="5">
    <source>
        <dbReference type="ARBA" id="ARBA00022692"/>
    </source>
</evidence>
<dbReference type="GO" id="GO:0006351">
    <property type="term" value="P:DNA-templated transcription"/>
    <property type="evidence" value="ECO:0007669"/>
    <property type="project" value="InterPro"/>
</dbReference>
<keyword evidence="9" id="KW-0539">Nucleus</keyword>
<evidence type="ECO:0000313" key="12">
    <source>
        <dbReference type="EMBL" id="RHZ21375.1"/>
    </source>
</evidence>
<dbReference type="SUPFAM" id="SSF81324">
    <property type="entry name" value="Voltage-gated potassium channels"/>
    <property type="match status" value="1"/>
</dbReference>
<reference evidence="12 13" key="1">
    <citation type="submission" date="2018-08" db="EMBL/GenBank/DDBJ databases">
        <title>Aphanomyces genome sequencing and annotation.</title>
        <authorList>
            <person name="Minardi D."/>
            <person name="Oidtmann B."/>
            <person name="Van Der Giezen M."/>
            <person name="Studholme D.J."/>
        </authorList>
    </citation>
    <scope>NUCLEOTIDE SEQUENCE [LARGE SCALE GENOMIC DNA]</scope>
    <source>
        <strain evidence="12 13">Da</strain>
    </source>
</reference>
<dbReference type="Proteomes" id="UP000285430">
    <property type="component" value="Unassembled WGS sequence"/>
</dbReference>
<dbReference type="PANTHER" id="PTHR45638">
    <property type="entry name" value="CYCLIC NUCLEOTIDE-GATED CATION CHANNEL SUBUNIT A"/>
    <property type="match status" value="1"/>
</dbReference>
<evidence type="ECO:0000256" key="1">
    <source>
        <dbReference type="ARBA" id="ARBA00004141"/>
    </source>
</evidence>
<feature type="transmembrane region" description="Helical" evidence="10">
    <location>
        <begin position="628"/>
        <end position="649"/>
    </location>
</feature>
<evidence type="ECO:0000256" key="2">
    <source>
        <dbReference type="ARBA" id="ARBA00004604"/>
    </source>
</evidence>
<evidence type="ECO:0000256" key="3">
    <source>
        <dbReference type="ARBA" id="ARBA00009430"/>
    </source>
</evidence>
<dbReference type="GO" id="GO:0005221">
    <property type="term" value="F:intracellularly cyclic nucleotide-activated monoatomic cation channel activity"/>
    <property type="evidence" value="ECO:0007669"/>
    <property type="project" value="InterPro"/>
</dbReference>
<name>A0A3R6XGP6_APHAT</name>
<sequence>MSKRMVELVHEPSADASAPLLGTSLGSYYDGICRCDTHSTSVSFRGGPPLTTTGFHCQVYEHAAKKKRIVVADTEKITYQAANFGHGNSNGDLSSYVVGVVDKTTNSVQLFNVDQVYVMQQSVKSFRENVDDNTQDSVTSFERQKNLVDVFGSKASKRIVRSREENKIQVDNIRGASSITQTFSEKVQENTELLAAKRAADPKFSSVLSDDVMESLLMKADEFISVLSTSALSEFLAQNDVAAANYITQVMTSMGKPYDRDNVALMLYVMYLVQFYHARFPLQSNAAALSETMNVPHLVVKQILDTFADATVNSYGKTRFPRRIGHCHRLETSPGQVRVYISFFVVDLILSCSIIGYTKQVGCRVDKVKTEATGLGGKKSEGFRAILTLPLQFPSLKKGGPVPNLPWRRPYGHRVASSDFVTSVSVRQVSGREVVTPQSSPRKRPRLVRIPSLQDHVAALQQWIADGMKPLVSSCFGPSVVAFDPTSTKVAMWQTVLVTIVLYDALMVPLLVCFDQLHHGMCTFNGVLRLMDVADVAFVVDVYVQLFTGYFHNGDLVVRPASTRRRYIRSRQFLLDILALLPLAWLPIDGSTLCGALRANKLLRLRRLPQYTIAFDKVFARYFKFCKIVKVVGALCVFCHVMGCLYVLFGIADDDNKWKLEAHVAHEPLATQYVAAVSWVLGIVSHVAEGVIPRTVWQTLFMYTVQLGGFLLFVYICGTLFMISKCDANNREQFDAKLNQLRYVLSFHRVPTEIQDQAIEFLEVQ</sequence>
<evidence type="ECO:0000256" key="6">
    <source>
        <dbReference type="ARBA" id="ARBA00022989"/>
    </source>
</evidence>
<dbReference type="GO" id="GO:0005730">
    <property type="term" value="C:nucleolus"/>
    <property type="evidence" value="ECO:0007669"/>
    <property type="project" value="UniProtKB-SubCell"/>
</dbReference>
<keyword evidence="4" id="KW-0240">DNA-directed RNA polymerase</keyword>
<dbReference type="VEuPathDB" id="FungiDB:H257_06614"/>
<proteinExistence type="inferred from homology"/>